<evidence type="ECO:0000256" key="1">
    <source>
        <dbReference type="SAM" id="MobiDB-lite"/>
    </source>
</evidence>
<accession>A0A7C8I1M6</accession>
<evidence type="ECO:0000313" key="3">
    <source>
        <dbReference type="Proteomes" id="UP000481861"/>
    </source>
</evidence>
<dbReference type="InterPro" id="IPR014752">
    <property type="entry name" value="Arrestin-like_C"/>
</dbReference>
<dbReference type="Gene3D" id="2.60.40.640">
    <property type="match status" value="1"/>
</dbReference>
<protein>
    <recommendedName>
        <fullName evidence="4">Arrestin-like N-terminal domain-containing protein</fullName>
    </recommendedName>
</protein>
<sequence length="433" mass="49382">MPDYSNDGSKPLYITLHSFGGPAPESRALYTSGDTIRGIVCVDPKLRPQRIDLLFKCHSEVEIPQSNRDHNEVCREESDLFCHTVELFSAPERSYDIVTLGIAQDGKVQIPFTFEFPSTVELEPKGRTPERAGFECQPGYPLPPSYTFYRMLNYETQRVEYYLEAAAFTSSKFDAEIQTRQMLNFQPFSLTPLSTSPDTIPVKPFRVELMTHKLNHQYETQEGTRHRIKRYFSGSECPVRHASFELSARVPNTVYLNSLLPLEFSITHLDRSRELPDPPSIFLRRIRIVMVEMMQARVPGRDTWRADEVEFDLEQSKHRELLDRQCGVPGTLLHDGMMLDDFRPLVLEDLAPAFKSYRLSMGYAIEVKVWIECAGDKHSFVVCSGPIKILPELRTLISPNGDDGLVGVKDAEGTEANERESPPPYAPPPYKRT</sequence>
<evidence type="ECO:0000313" key="2">
    <source>
        <dbReference type="EMBL" id="KAF2865651.1"/>
    </source>
</evidence>
<feature type="compositionally biased region" description="Pro residues" evidence="1">
    <location>
        <begin position="422"/>
        <end position="433"/>
    </location>
</feature>
<name>A0A7C8I1M6_9PLEO</name>
<dbReference type="OrthoDB" id="2333384at2759"/>
<organism evidence="2 3">
    <name type="scientific">Massariosphaeria phaeospora</name>
    <dbReference type="NCBI Taxonomy" id="100035"/>
    <lineage>
        <taxon>Eukaryota</taxon>
        <taxon>Fungi</taxon>
        <taxon>Dikarya</taxon>
        <taxon>Ascomycota</taxon>
        <taxon>Pezizomycotina</taxon>
        <taxon>Dothideomycetes</taxon>
        <taxon>Pleosporomycetidae</taxon>
        <taxon>Pleosporales</taxon>
        <taxon>Pleosporales incertae sedis</taxon>
        <taxon>Massariosphaeria</taxon>
    </lineage>
</organism>
<dbReference type="Proteomes" id="UP000481861">
    <property type="component" value="Unassembled WGS sequence"/>
</dbReference>
<proteinExistence type="predicted"/>
<feature type="compositionally biased region" description="Basic and acidic residues" evidence="1">
    <location>
        <begin position="409"/>
        <end position="421"/>
    </location>
</feature>
<feature type="region of interest" description="Disordered" evidence="1">
    <location>
        <begin position="401"/>
        <end position="433"/>
    </location>
</feature>
<dbReference type="AlphaFoldDB" id="A0A7C8I1M6"/>
<reference evidence="2 3" key="1">
    <citation type="submission" date="2020-01" db="EMBL/GenBank/DDBJ databases">
        <authorList>
            <consortium name="DOE Joint Genome Institute"/>
            <person name="Haridas S."/>
            <person name="Albert R."/>
            <person name="Binder M."/>
            <person name="Bloem J."/>
            <person name="Labutti K."/>
            <person name="Salamov A."/>
            <person name="Andreopoulos B."/>
            <person name="Baker S.E."/>
            <person name="Barry K."/>
            <person name="Bills G."/>
            <person name="Bluhm B.H."/>
            <person name="Cannon C."/>
            <person name="Castanera R."/>
            <person name="Culley D.E."/>
            <person name="Daum C."/>
            <person name="Ezra D."/>
            <person name="Gonzalez J.B."/>
            <person name="Henrissat B."/>
            <person name="Kuo A."/>
            <person name="Liang C."/>
            <person name="Lipzen A."/>
            <person name="Lutzoni F."/>
            <person name="Magnuson J."/>
            <person name="Mondo S."/>
            <person name="Nolan M."/>
            <person name="Ohm R."/>
            <person name="Pangilinan J."/>
            <person name="Park H.-J.H."/>
            <person name="Ramirez L."/>
            <person name="Alfaro M."/>
            <person name="Sun H."/>
            <person name="Tritt A."/>
            <person name="Yoshinaga Y."/>
            <person name="Zwiers L.-H.L."/>
            <person name="Turgeon B.G."/>
            <person name="Goodwin S.B."/>
            <person name="Spatafora J.W."/>
            <person name="Crous P.W."/>
            <person name="Grigoriev I.V."/>
        </authorList>
    </citation>
    <scope>NUCLEOTIDE SEQUENCE [LARGE SCALE GENOMIC DNA]</scope>
    <source>
        <strain evidence="2 3">CBS 611.86</strain>
    </source>
</reference>
<comment type="caution">
    <text evidence="2">The sequence shown here is derived from an EMBL/GenBank/DDBJ whole genome shotgun (WGS) entry which is preliminary data.</text>
</comment>
<evidence type="ECO:0008006" key="4">
    <source>
        <dbReference type="Google" id="ProtNLM"/>
    </source>
</evidence>
<keyword evidence="3" id="KW-1185">Reference proteome</keyword>
<gene>
    <name evidence="2" type="ORF">BDV95DRAFT_612524</name>
</gene>
<dbReference type="EMBL" id="JAADJZ010000032">
    <property type="protein sequence ID" value="KAF2865651.1"/>
    <property type="molecule type" value="Genomic_DNA"/>
</dbReference>